<evidence type="ECO:0000313" key="3">
    <source>
        <dbReference type="Proteomes" id="UP000739411"/>
    </source>
</evidence>
<accession>A0A935N1R1</accession>
<dbReference type="Proteomes" id="UP000739411">
    <property type="component" value="Unassembled WGS sequence"/>
</dbReference>
<comment type="caution">
    <text evidence="2">The sequence shown here is derived from an EMBL/GenBank/DDBJ whole genome shotgun (WGS) entry which is preliminary data.</text>
</comment>
<protein>
    <submittedName>
        <fullName evidence="2">Plasmid mobilization relaxosome protein MobC</fullName>
    </submittedName>
</protein>
<dbReference type="InterPro" id="IPR008687">
    <property type="entry name" value="MobC"/>
</dbReference>
<evidence type="ECO:0000259" key="1">
    <source>
        <dbReference type="Pfam" id="PF05713"/>
    </source>
</evidence>
<proteinExistence type="predicted"/>
<dbReference type="Pfam" id="PF05713">
    <property type="entry name" value="MobC"/>
    <property type="match status" value="1"/>
</dbReference>
<name>A0A935N1R1_9RHOO</name>
<gene>
    <name evidence="2" type="primary">mobC</name>
    <name evidence="2" type="ORF">IPJ38_00785</name>
</gene>
<feature type="domain" description="Bacterial mobilisation" evidence="1">
    <location>
        <begin position="11"/>
        <end position="46"/>
    </location>
</feature>
<organism evidence="2 3">
    <name type="scientific">Candidatus Dechloromonas phosphorivorans</name>
    <dbReference type="NCBI Taxonomy" id="2899244"/>
    <lineage>
        <taxon>Bacteria</taxon>
        <taxon>Pseudomonadati</taxon>
        <taxon>Pseudomonadota</taxon>
        <taxon>Betaproteobacteria</taxon>
        <taxon>Rhodocyclales</taxon>
        <taxon>Azonexaceae</taxon>
        <taxon>Dechloromonas</taxon>
    </lineage>
</organism>
<dbReference type="AlphaFoldDB" id="A0A935N1R1"/>
<evidence type="ECO:0000313" key="2">
    <source>
        <dbReference type="EMBL" id="MBK7413870.1"/>
    </source>
</evidence>
<dbReference type="EMBL" id="JADJMS010000003">
    <property type="protein sequence ID" value="MBK7413870.1"/>
    <property type="molecule type" value="Genomic_DNA"/>
</dbReference>
<reference evidence="2 3" key="1">
    <citation type="submission" date="2020-10" db="EMBL/GenBank/DDBJ databases">
        <title>Connecting structure to function with the recovery of over 1000 high-quality activated sludge metagenome-assembled genomes encoding full-length rRNA genes using long-read sequencing.</title>
        <authorList>
            <person name="Singleton C.M."/>
            <person name="Petriglieri F."/>
            <person name="Kristensen J.M."/>
            <person name="Kirkegaard R.H."/>
            <person name="Michaelsen T.Y."/>
            <person name="Andersen M.H."/>
            <person name="Karst S.M."/>
            <person name="Dueholm M.S."/>
            <person name="Nielsen P.H."/>
            <person name="Albertsen M."/>
        </authorList>
    </citation>
    <scope>NUCLEOTIDE SEQUENCE [LARGE SCALE GENOMIC DNA]</scope>
    <source>
        <strain evidence="2">EsbW_18-Q3-R4-48_BATAC.463</strain>
    </source>
</reference>
<sequence length="69" mass="7557">MPEINKVAWHELSKLSGNLNQLCKQLNTFGALNNPDELSEIIQSLRLALLGVKESVDPKAQGNPEASRS</sequence>